<feature type="transmembrane region" description="Helical" evidence="2">
    <location>
        <begin position="40"/>
        <end position="62"/>
    </location>
</feature>
<keyword evidence="2" id="KW-0812">Transmembrane</keyword>
<name>M2NFW6_BAUPA</name>
<keyword evidence="4" id="KW-1185">Reference proteome</keyword>
<dbReference type="KEGG" id="bcom:BAUCODRAFT_31904"/>
<dbReference type="RefSeq" id="XP_007674363.1">
    <property type="nucleotide sequence ID" value="XM_007676173.1"/>
</dbReference>
<dbReference type="GeneID" id="19111625"/>
<feature type="region of interest" description="Disordered" evidence="1">
    <location>
        <begin position="1"/>
        <end position="31"/>
    </location>
</feature>
<organism evidence="3 4">
    <name type="scientific">Baudoinia panamericana (strain UAMH 10762)</name>
    <name type="common">Angels' share fungus</name>
    <name type="synonym">Baudoinia compniacensis (strain UAMH 10762)</name>
    <dbReference type="NCBI Taxonomy" id="717646"/>
    <lineage>
        <taxon>Eukaryota</taxon>
        <taxon>Fungi</taxon>
        <taxon>Dikarya</taxon>
        <taxon>Ascomycota</taxon>
        <taxon>Pezizomycotina</taxon>
        <taxon>Dothideomycetes</taxon>
        <taxon>Dothideomycetidae</taxon>
        <taxon>Mycosphaerellales</taxon>
        <taxon>Teratosphaeriaceae</taxon>
        <taxon>Baudoinia</taxon>
    </lineage>
</organism>
<evidence type="ECO:0000256" key="1">
    <source>
        <dbReference type="SAM" id="MobiDB-lite"/>
    </source>
</evidence>
<dbReference type="HOGENOM" id="CLU_2145398_0_0_1"/>
<evidence type="ECO:0000313" key="4">
    <source>
        <dbReference type="Proteomes" id="UP000011761"/>
    </source>
</evidence>
<feature type="compositionally biased region" description="Polar residues" evidence="1">
    <location>
        <begin position="13"/>
        <end position="29"/>
    </location>
</feature>
<keyword evidence="2" id="KW-0472">Membrane</keyword>
<proteinExistence type="predicted"/>
<dbReference type="AlphaFoldDB" id="M2NFW6"/>
<dbReference type="EMBL" id="KB445553">
    <property type="protein sequence ID" value="EMC97890.1"/>
    <property type="molecule type" value="Genomic_DNA"/>
</dbReference>
<dbReference type="Proteomes" id="UP000011761">
    <property type="component" value="Unassembled WGS sequence"/>
</dbReference>
<feature type="transmembrane region" description="Helical" evidence="2">
    <location>
        <begin position="74"/>
        <end position="94"/>
    </location>
</feature>
<evidence type="ECO:0000313" key="3">
    <source>
        <dbReference type="EMBL" id="EMC97890.1"/>
    </source>
</evidence>
<sequence length="112" mass="12140">MSVPMNHIRPTGGSRTCTTPQANQQQPQSPHKLWEAPLTWLGRILAVMVCLGIAVADVLDMLKRPRPMGQNLTLAAEVFASLIGILGILFHWAVSPRRSASGGDVESDDLQV</sequence>
<accession>M2NFW6</accession>
<evidence type="ECO:0000256" key="2">
    <source>
        <dbReference type="SAM" id="Phobius"/>
    </source>
</evidence>
<keyword evidence="2" id="KW-1133">Transmembrane helix</keyword>
<gene>
    <name evidence="3" type="ORF">BAUCODRAFT_31904</name>
</gene>
<protein>
    <submittedName>
        <fullName evidence="3">Uncharacterized protein</fullName>
    </submittedName>
</protein>
<reference evidence="3 4" key="1">
    <citation type="journal article" date="2012" name="PLoS Pathog.">
        <title>Diverse lifestyles and strategies of plant pathogenesis encoded in the genomes of eighteen Dothideomycetes fungi.</title>
        <authorList>
            <person name="Ohm R.A."/>
            <person name="Feau N."/>
            <person name="Henrissat B."/>
            <person name="Schoch C.L."/>
            <person name="Horwitz B.A."/>
            <person name="Barry K.W."/>
            <person name="Condon B.J."/>
            <person name="Copeland A.C."/>
            <person name="Dhillon B."/>
            <person name="Glaser F."/>
            <person name="Hesse C.N."/>
            <person name="Kosti I."/>
            <person name="LaButti K."/>
            <person name="Lindquist E.A."/>
            <person name="Lucas S."/>
            <person name="Salamov A.A."/>
            <person name="Bradshaw R.E."/>
            <person name="Ciuffetti L."/>
            <person name="Hamelin R.C."/>
            <person name="Kema G.H.J."/>
            <person name="Lawrence C."/>
            <person name="Scott J.A."/>
            <person name="Spatafora J.W."/>
            <person name="Turgeon B.G."/>
            <person name="de Wit P.J.G.M."/>
            <person name="Zhong S."/>
            <person name="Goodwin S.B."/>
            <person name="Grigoriev I.V."/>
        </authorList>
    </citation>
    <scope>NUCLEOTIDE SEQUENCE [LARGE SCALE GENOMIC DNA]</scope>
    <source>
        <strain evidence="3 4">UAMH 10762</strain>
    </source>
</reference>